<accession>A0A061A5J7</accession>
<evidence type="ECO:0000313" key="1">
    <source>
        <dbReference type="EMBL" id="CDR17629.1"/>
    </source>
</evidence>
<dbReference type="AlphaFoldDB" id="A0A061A5J7"/>
<name>A0A061A5J7_9ACTN</name>
<dbReference type="EMBL" id="LK022848">
    <property type="protein sequence ID" value="CDR17629.1"/>
    <property type="molecule type" value="Genomic_DNA"/>
</dbReference>
<reference evidence="1" key="1">
    <citation type="submission" date="2014-05" db="EMBL/GenBank/DDBJ databases">
        <authorList>
            <person name="Horn Fabian"/>
        </authorList>
    </citation>
    <scope>NUCLEOTIDE SEQUENCE</scope>
</reference>
<gene>
    <name evidence="1" type="ORF">SIRAN9610</name>
</gene>
<organism evidence="1">
    <name type="scientific">Streptomyces iranensis</name>
    <dbReference type="NCBI Taxonomy" id="576784"/>
    <lineage>
        <taxon>Bacteria</taxon>
        <taxon>Bacillati</taxon>
        <taxon>Actinomycetota</taxon>
        <taxon>Actinomycetes</taxon>
        <taxon>Kitasatosporales</taxon>
        <taxon>Streptomycetaceae</taxon>
        <taxon>Streptomyces</taxon>
        <taxon>Streptomyces violaceusniger group</taxon>
    </lineage>
</organism>
<protein>
    <submittedName>
        <fullName evidence="1">Uncharacterized protein</fullName>
    </submittedName>
</protein>
<proteinExistence type="predicted"/>
<dbReference type="HOGENOM" id="CLU_3405738_0_0_11"/>
<sequence length="30" mass="3328">MTLEHSQNPSFMLMVASAHCLPGLRPMART</sequence>